<evidence type="ECO:0000259" key="7">
    <source>
        <dbReference type="Pfam" id="PF06271"/>
    </source>
</evidence>
<feature type="region of interest" description="Disordered" evidence="5">
    <location>
        <begin position="280"/>
        <end position="315"/>
    </location>
</feature>
<protein>
    <submittedName>
        <fullName evidence="8">Putative RDD family membrane protein YckC</fullName>
    </submittedName>
</protein>
<evidence type="ECO:0000256" key="3">
    <source>
        <dbReference type="ARBA" id="ARBA00022989"/>
    </source>
</evidence>
<evidence type="ECO:0000313" key="9">
    <source>
        <dbReference type="Proteomes" id="UP000318297"/>
    </source>
</evidence>
<dbReference type="PANTHER" id="PTHR38480:SF1">
    <property type="entry name" value="SLR0254 PROTEIN"/>
    <property type="match status" value="1"/>
</dbReference>
<dbReference type="Proteomes" id="UP000318297">
    <property type="component" value="Unassembled WGS sequence"/>
</dbReference>
<keyword evidence="9" id="KW-1185">Reference proteome</keyword>
<evidence type="ECO:0000256" key="4">
    <source>
        <dbReference type="ARBA" id="ARBA00023136"/>
    </source>
</evidence>
<keyword evidence="4 6" id="KW-0472">Membrane</keyword>
<name>A0A561E8Y0_9MICO</name>
<organism evidence="8 9">
    <name type="scientific">Rudaeicoccus suwonensis</name>
    <dbReference type="NCBI Taxonomy" id="657409"/>
    <lineage>
        <taxon>Bacteria</taxon>
        <taxon>Bacillati</taxon>
        <taxon>Actinomycetota</taxon>
        <taxon>Actinomycetes</taxon>
        <taxon>Micrococcales</taxon>
        <taxon>Dermacoccaceae</taxon>
        <taxon>Rudaeicoccus</taxon>
    </lineage>
</organism>
<dbReference type="AlphaFoldDB" id="A0A561E8Y0"/>
<feature type="transmembrane region" description="Helical" evidence="6">
    <location>
        <begin position="89"/>
        <end position="109"/>
    </location>
</feature>
<reference evidence="8 9" key="1">
    <citation type="submission" date="2019-06" db="EMBL/GenBank/DDBJ databases">
        <title>Sequencing the genomes of 1000 actinobacteria strains.</title>
        <authorList>
            <person name="Klenk H.-P."/>
        </authorList>
    </citation>
    <scope>NUCLEOTIDE SEQUENCE [LARGE SCALE GENOMIC DNA]</scope>
    <source>
        <strain evidence="8 9">DSM 19560</strain>
    </source>
</reference>
<gene>
    <name evidence="8" type="ORF">BKA23_0843</name>
</gene>
<evidence type="ECO:0000256" key="2">
    <source>
        <dbReference type="ARBA" id="ARBA00022692"/>
    </source>
</evidence>
<proteinExistence type="predicted"/>
<feature type="compositionally biased region" description="Basic and acidic residues" evidence="5">
    <location>
        <begin position="280"/>
        <end position="292"/>
    </location>
</feature>
<dbReference type="PANTHER" id="PTHR38480">
    <property type="entry name" value="SLR0254 PROTEIN"/>
    <property type="match status" value="1"/>
</dbReference>
<evidence type="ECO:0000256" key="5">
    <source>
        <dbReference type="SAM" id="MobiDB-lite"/>
    </source>
</evidence>
<accession>A0A561E8Y0</accession>
<feature type="transmembrane region" description="Helical" evidence="6">
    <location>
        <begin position="63"/>
        <end position="83"/>
    </location>
</feature>
<comment type="subcellular location">
    <subcellularLocation>
        <location evidence="1">Membrane</location>
        <topology evidence="1">Multi-pass membrane protein</topology>
    </subcellularLocation>
</comment>
<keyword evidence="3 6" id="KW-1133">Transmembrane helix</keyword>
<feature type="domain" description="RDD" evidence="7">
    <location>
        <begin position="53"/>
        <end position="180"/>
    </location>
</feature>
<comment type="caution">
    <text evidence="8">The sequence shown here is derived from an EMBL/GenBank/DDBJ whole genome shotgun (WGS) entry which is preliminary data.</text>
</comment>
<dbReference type="GO" id="GO:0016020">
    <property type="term" value="C:membrane"/>
    <property type="evidence" value="ECO:0007669"/>
    <property type="project" value="UniProtKB-SubCell"/>
</dbReference>
<dbReference type="Pfam" id="PF06271">
    <property type="entry name" value="RDD"/>
    <property type="match status" value="1"/>
</dbReference>
<dbReference type="EMBL" id="VIVQ01000001">
    <property type="protein sequence ID" value="TWE12047.1"/>
    <property type="molecule type" value="Genomic_DNA"/>
</dbReference>
<evidence type="ECO:0000313" key="8">
    <source>
        <dbReference type="EMBL" id="TWE12047.1"/>
    </source>
</evidence>
<dbReference type="InterPro" id="IPR010432">
    <property type="entry name" value="RDD"/>
</dbReference>
<evidence type="ECO:0000256" key="1">
    <source>
        <dbReference type="ARBA" id="ARBA00004141"/>
    </source>
</evidence>
<keyword evidence="2 6" id="KW-0812">Transmembrane</keyword>
<evidence type="ECO:0000256" key="6">
    <source>
        <dbReference type="SAM" id="Phobius"/>
    </source>
</evidence>
<sequence length="315" mass="33340">MRGDIRIKIHEANYKLPGMANVAVSGPARPLRGLADQAQLVTGEGVLIDVPAASLPLRMLSALIDWLIYGAVLVALIVAVVFASRGASAAGVGTLLLVAMVAAFIVLPVTIETLSRGRSVGKLVCRLRVVRDDGGPIVFRHALLRGLLGFVELWLMQGVPAFVAACCNSRCRRLGDLTAGTYVVRLERGLQLEPPPGMPPHLRTWVAHSDMAALPDGLALAIRQFLTRRAGLSPAARDALASSLAAQVRPLVAPAPPPYTHVEDLLAAVMVRRGDLEAARLSREETTRRRLLGEPSSPDPTAGVVGGVSAGRIRA</sequence>